<sequence length="86" mass="9714">TLPNDDLPTDPFMPNLEDTVDLQDTRIFSGAYDDEVERAEANFNNLELTKVVSPIPITKIHKDNAKEKIIGDRLSAPQTRRMTKTS</sequence>
<organism evidence="1">
    <name type="scientific">Tanacetum cinerariifolium</name>
    <name type="common">Dalmatian daisy</name>
    <name type="synonym">Chrysanthemum cinerariifolium</name>
    <dbReference type="NCBI Taxonomy" id="118510"/>
    <lineage>
        <taxon>Eukaryota</taxon>
        <taxon>Viridiplantae</taxon>
        <taxon>Streptophyta</taxon>
        <taxon>Embryophyta</taxon>
        <taxon>Tracheophyta</taxon>
        <taxon>Spermatophyta</taxon>
        <taxon>Magnoliopsida</taxon>
        <taxon>eudicotyledons</taxon>
        <taxon>Gunneridae</taxon>
        <taxon>Pentapetalae</taxon>
        <taxon>asterids</taxon>
        <taxon>campanulids</taxon>
        <taxon>Asterales</taxon>
        <taxon>Asteraceae</taxon>
        <taxon>Asteroideae</taxon>
        <taxon>Anthemideae</taxon>
        <taxon>Anthemidinae</taxon>
        <taxon>Tanacetum</taxon>
    </lineage>
</organism>
<feature type="non-terminal residue" evidence="1">
    <location>
        <position position="1"/>
    </location>
</feature>
<gene>
    <name evidence="1" type="ORF">Tci_894276</name>
</gene>
<reference evidence="1" key="1">
    <citation type="journal article" date="2019" name="Sci. Rep.">
        <title>Draft genome of Tanacetum cinerariifolium, the natural source of mosquito coil.</title>
        <authorList>
            <person name="Yamashiro T."/>
            <person name="Shiraishi A."/>
            <person name="Satake H."/>
            <person name="Nakayama K."/>
        </authorList>
    </citation>
    <scope>NUCLEOTIDE SEQUENCE</scope>
</reference>
<protein>
    <submittedName>
        <fullName evidence="1">Uncharacterized protein</fullName>
    </submittedName>
</protein>
<name>A0A699UIF1_TANCI</name>
<evidence type="ECO:0000313" key="1">
    <source>
        <dbReference type="EMBL" id="GFD22307.1"/>
    </source>
</evidence>
<dbReference type="AlphaFoldDB" id="A0A699UIF1"/>
<comment type="caution">
    <text evidence="1">The sequence shown here is derived from an EMBL/GenBank/DDBJ whole genome shotgun (WGS) entry which is preliminary data.</text>
</comment>
<accession>A0A699UIF1</accession>
<proteinExistence type="predicted"/>
<dbReference type="EMBL" id="BKCJ011336152">
    <property type="protein sequence ID" value="GFD22307.1"/>
    <property type="molecule type" value="Genomic_DNA"/>
</dbReference>